<dbReference type="GO" id="GO:0005615">
    <property type="term" value="C:extracellular space"/>
    <property type="evidence" value="ECO:0007669"/>
    <property type="project" value="TreeGrafter"/>
</dbReference>
<evidence type="ECO:0000313" key="4">
    <source>
        <dbReference type="Proteomes" id="UP000827092"/>
    </source>
</evidence>
<dbReference type="Gene3D" id="3.90.215.10">
    <property type="entry name" value="Gamma Fibrinogen, chain A, domain 1"/>
    <property type="match status" value="1"/>
</dbReference>
<dbReference type="Proteomes" id="UP000827092">
    <property type="component" value="Unassembled WGS sequence"/>
</dbReference>
<dbReference type="InterPro" id="IPR036056">
    <property type="entry name" value="Fibrinogen-like_C"/>
</dbReference>
<dbReference type="Pfam" id="PF00147">
    <property type="entry name" value="Fibrinogen_C"/>
    <property type="match status" value="1"/>
</dbReference>
<dbReference type="InterPro" id="IPR002181">
    <property type="entry name" value="Fibrinogen_a/b/g_C_dom"/>
</dbReference>
<comment type="caution">
    <text evidence="3">The sequence shown here is derived from an EMBL/GenBank/DDBJ whole genome shotgun (WGS) entry which is preliminary data.</text>
</comment>
<gene>
    <name evidence="3" type="ORF">JTE90_004125</name>
</gene>
<dbReference type="CDD" id="cd00087">
    <property type="entry name" value="FReD"/>
    <property type="match status" value="1"/>
</dbReference>
<dbReference type="PROSITE" id="PS51406">
    <property type="entry name" value="FIBRINOGEN_C_2"/>
    <property type="match status" value="1"/>
</dbReference>
<keyword evidence="1" id="KW-1133">Transmembrane helix</keyword>
<dbReference type="AlphaFoldDB" id="A0AAV6V253"/>
<dbReference type="PANTHER" id="PTHR19143:SF327">
    <property type="entry name" value="FI21813P1-RELATED"/>
    <property type="match status" value="1"/>
</dbReference>
<dbReference type="InterPro" id="IPR050373">
    <property type="entry name" value="Fibrinogen_C-term_domain"/>
</dbReference>
<keyword evidence="4" id="KW-1185">Reference proteome</keyword>
<dbReference type="SMART" id="SM00186">
    <property type="entry name" value="FBG"/>
    <property type="match status" value="1"/>
</dbReference>
<protein>
    <recommendedName>
        <fullName evidence="2">Fibrinogen C-terminal domain-containing protein</fullName>
    </recommendedName>
</protein>
<dbReference type="NCBIfam" id="NF040941">
    <property type="entry name" value="GGGWT_bact"/>
    <property type="match status" value="1"/>
</dbReference>
<keyword evidence="1" id="KW-0812">Transmembrane</keyword>
<proteinExistence type="predicted"/>
<organism evidence="3 4">
    <name type="scientific">Oedothorax gibbosus</name>
    <dbReference type="NCBI Taxonomy" id="931172"/>
    <lineage>
        <taxon>Eukaryota</taxon>
        <taxon>Metazoa</taxon>
        <taxon>Ecdysozoa</taxon>
        <taxon>Arthropoda</taxon>
        <taxon>Chelicerata</taxon>
        <taxon>Arachnida</taxon>
        <taxon>Araneae</taxon>
        <taxon>Araneomorphae</taxon>
        <taxon>Entelegynae</taxon>
        <taxon>Araneoidea</taxon>
        <taxon>Linyphiidae</taxon>
        <taxon>Erigoninae</taxon>
        <taxon>Oedothorax</taxon>
    </lineage>
</organism>
<dbReference type="EMBL" id="JAFNEN010000181">
    <property type="protein sequence ID" value="KAG8190551.1"/>
    <property type="molecule type" value="Genomic_DNA"/>
</dbReference>
<evidence type="ECO:0000256" key="1">
    <source>
        <dbReference type="SAM" id="Phobius"/>
    </source>
</evidence>
<sequence>MADSICFYCYHIFTAMNLPFLFFILTLGFCHAAFIDQTIEDYSVQTDVGSLKNEKYEAAKCICPKFPRPSDCSEVLANGHNVSGVYTIHPKSRAVDCDSLEVYCDMDTDGGGWTVIQRRGNFGNGENYFVKNWQTYKKGFGNINKEFWLGNDNIHAITNQNSYSVRIDLKRLNGEERFALYDTFYIDDEEQNYRLHIWEFSGTTNDAISNHHLSLFYTLDRPNYPTGRKEGDKMHKGGWWLNTYPSSNINGINRQKIQNKDGEMDSIVWSGFRYHESLTATQIAVRPKKFHA</sequence>
<evidence type="ECO:0000313" key="3">
    <source>
        <dbReference type="EMBL" id="KAG8190551.1"/>
    </source>
</evidence>
<feature type="domain" description="Fibrinogen C-terminal" evidence="2">
    <location>
        <begin position="63"/>
        <end position="289"/>
    </location>
</feature>
<feature type="transmembrane region" description="Helical" evidence="1">
    <location>
        <begin position="7"/>
        <end position="29"/>
    </location>
</feature>
<dbReference type="SUPFAM" id="SSF56496">
    <property type="entry name" value="Fibrinogen C-terminal domain-like"/>
    <property type="match status" value="1"/>
</dbReference>
<evidence type="ECO:0000259" key="2">
    <source>
        <dbReference type="PROSITE" id="PS51406"/>
    </source>
</evidence>
<dbReference type="PANTHER" id="PTHR19143">
    <property type="entry name" value="FIBRINOGEN/TENASCIN/ANGIOPOEITIN"/>
    <property type="match status" value="1"/>
</dbReference>
<name>A0AAV6V253_9ARAC</name>
<keyword evidence="1" id="KW-0472">Membrane</keyword>
<reference evidence="3 4" key="1">
    <citation type="journal article" date="2022" name="Nat. Ecol. Evol.">
        <title>A masculinizing supergene underlies an exaggerated male reproductive morph in a spider.</title>
        <authorList>
            <person name="Hendrickx F."/>
            <person name="De Corte Z."/>
            <person name="Sonet G."/>
            <person name="Van Belleghem S.M."/>
            <person name="Kostlbacher S."/>
            <person name="Vangestel C."/>
        </authorList>
    </citation>
    <scope>NUCLEOTIDE SEQUENCE [LARGE SCALE GENOMIC DNA]</scope>
    <source>
        <strain evidence="3">W744_W776</strain>
    </source>
</reference>
<dbReference type="InterPro" id="IPR014716">
    <property type="entry name" value="Fibrinogen_a/b/g_C_1"/>
</dbReference>
<accession>A0AAV6V253</accession>